<keyword evidence="5 8" id="KW-0812">Transmembrane</keyword>
<keyword evidence="4" id="KW-0997">Cell inner membrane</keyword>
<feature type="transmembrane region" description="Helical" evidence="8">
    <location>
        <begin position="497"/>
        <end position="522"/>
    </location>
</feature>
<feature type="region of interest" description="Disordered" evidence="9">
    <location>
        <begin position="1"/>
        <end position="40"/>
    </location>
</feature>
<feature type="transmembrane region" description="Helical" evidence="8">
    <location>
        <begin position="282"/>
        <end position="304"/>
    </location>
</feature>
<evidence type="ECO:0000256" key="9">
    <source>
        <dbReference type="SAM" id="MobiDB-lite"/>
    </source>
</evidence>
<dbReference type="AlphaFoldDB" id="A0A3A5MNY4"/>
<accession>A0A3A5MNY4</accession>
<dbReference type="EMBL" id="QZVS01000073">
    <property type="protein sequence ID" value="RJT89405.1"/>
    <property type="molecule type" value="Genomic_DNA"/>
</dbReference>
<dbReference type="PANTHER" id="PTHR43357:SF4">
    <property type="entry name" value="INNER MEMBRANE ABC TRANSPORTER PERMEASE PROTEIN YDCV"/>
    <property type="match status" value="1"/>
</dbReference>
<dbReference type="Proteomes" id="UP000272015">
    <property type="component" value="Unassembled WGS sequence"/>
</dbReference>
<organism evidence="11 13">
    <name type="scientific">Cryobacterium melibiosiphilum</name>
    <dbReference type="NCBI Taxonomy" id="995039"/>
    <lineage>
        <taxon>Bacteria</taxon>
        <taxon>Bacillati</taxon>
        <taxon>Actinomycetota</taxon>
        <taxon>Actinomycetes</taxon>
        <taxon>Micrococcales</taxon>
        <taxon>Microbacteriaceae</taxon>
        <taxon>Cryobacterium</taxon>
    </lineage>
</organism>
<sequence>MPPAAPPGPGPVRRDRVRPTVPATTSGTAASAGPQPQRRPRWAAPWDGIDGLRAVLWLVCGAVILLPLSAIVVLAITNNHLPLLLSGDVVEAARNSVVSAATSAVGAVLVGTILALLLDRSDLRGRRTLRLLALTPLLVPPFVGAIAWIGIAGPTGPVNRAWTEWFGGPLWIIYGGDGVVFLLIVHSYPIAYIIMSAALRRVPSDLEQAARISGASLLRSVTGITLPLLRPAAFSAFTLIAVSNLADFGIPSIIGLPERFVTLSTLVYRYIQSGTVESPLEVVATIGVVLLGVAVLSMVIDLLVNRTRVELDQSSAPPQPIRLGRARAATSIVAWTLVLAITLLPLLALTSQALLPAPGVPLAWENLTLDNIVRATTAPGTIVGATNSVMLSVLAGLICTVLGLAVGTIVTRTRARSNAALATVALLPQAIPGLVIAVGWLIIAPRIGLFNTPWLILCAYVMAFVAVVVQAVAAPLRSTPMSMEEAARISGASRLRALIDISWRMAVPAAVAGGVLVALTAVRELTISVLLLSPGSQTLGVSIFSLQQAGAYNAAAALSLLVTLVGLAGLGLVDRRRH</sequence>
<dbReference type="Pfam" id="PF00528">
    <property type="entry name" value="BPD_transp_1"/>
    <property type="match status" value="2"/>
</dbReference>
<evidence type="ECO:0000256" key="8">
    <source>
        <dbReference type="RuleBase" id="RU363032"/>
    </source>
</evidence>
<dbReference type="PANTHER" id="PTHR43357">
    <property type="entry name" value="INNER MEMBRANE ABC TRANSPORTER PERMEASE PROTEIN YDCV"/>
    <property type="match status" value="1"/>
</dbReference>
<feature type="transmembrane region" description="Helical" evidence="8">
    <location>
        <begin position="332"/>
        <end position="355"/>
    </location>
</feature>
<dbReference type="GO" id="GO:0055085">
    <property type="term" value="P:transmembrane transport"/>
    <property type="evidence" value="ECO:0007669"/>
    <property type="project" value="InterPro"/>
</dbReference>
<evidence type="ECO:0000313" key="11">
    <source>
        <dbReference type="EMBL" id="RJT88643.1"/>
    </source>
</evidence>
<protein>
    <submittedName>
        <fullName evidence="11">Iron ABC transporter permease</fullName>
    </submittedName>
</protein>
<evidence type="ECO:0000256" key="2">
    <source>
        <dbReference type="ARBA" id="ARBA00022448"/>
    </source>
</evidence>
<dbReference type="Gene3D" id="1.10.3720.10">
    <property type="entry name" value="MetI-like"/>
    <property type="match status" value="2"/>
</dbReference>
<feature type="transmembrane region" description="Helical" evidence="8">
    <location>
        <begin position="97"/>
        <end position="117"/>
    </location>
</feature>
<feature type="transmembrane region" description="Helical" evidence="8">
    <location>
        <begin position="55"/>
        <end position="77"/>
    </location>
</feature>
<evidence type="ECO:0000313" key="12">
    <source>
        <dbReference type="EMBL" id="RJT89405.1"/>
    </source>
</evidence>
<feature type="transmembrane region" description="Helical" evidence="8">
    <location>
        <begin position="171"/>
        <end position="195"/>
    </location>
</feature>
<feature type="compositionally biased region" description="Pro residues" evidence="9">
    <location>
        <begin position="1"/>
        <end position="10"/>
    </location>
</feature>
<evidence type="ECO:0000256" key="3">
    <source>
        <dbReference type="ARBA" id="ARBA00022475"/>
    </source>
</evidence>
<evidence type="ECO:0000256" key="1">
    <source>
        <dbReference type="ARBA" id="ARBA00004429"/>
    </source>
</evidence>
<evidence type="ECO:0000256" key="6">
    <source>
        <dbReference type="ARBA" id="ARBA00022989"/>
    </source>
</evidence>
<keyword evidence="13" id="KW-1185">Reference proteome</keyword>
<proteinExistence type="inferred from homology"/>
<feature type="transmembrane region" description="Helical" evidence="8">
    <location>
        <begin position="389"/>
        <end position="410"/>
    </location>
</feature>
<keyword evidence="2 8" id="KW-0813">Transport</keyword>
<dbReference type="GO" id="GO:0005886">
    <property type="term" value="C:plasma membrane"/>
    <property type="evidence" value="ECO:0007669"/>
    <property type="project" value="UniProtKB-SubCell"/>
</dbReference>
<keyword evidence="7 8" id="KW-0472">Membrane</keyword>
<feature type="transmembrane region" description="Helical" evidence="8">
    <location>
        <begin position="551"/>
        <end position="573"/>
    </location>
</feature>
<feature type="domain" description="ABC transmembrane type-1" evidence="10">
    <location>
        <begin position="385"/>
        <end position="573"/>
    </location>
</feature>
<name>A0A3A5MNY4_9MICO</name>
<dbReference type="SUPFAM" id="SSF161098">
    <property type="entry name" value="MetI-like"/>
    <property type="match status" value="2"/>
</dbReference>
<evidence type="ECO:0000256" key="5">
    <source>
        <dbReference type="ARBA" id="ARBA00022692"/>
    </source>
</evidence>
<feature type="domain" description="ABC transmembrane type-1" evidence="10">
    <location>
        <begin position="93"/>
        <end position="301"/>
    </location>
</feature>
<keyword evidence="6 8" id="KW-1133">Transmembrane helix</keyword>
<comment type="caution">
    <text evidence="11">The sequence shown here is derived from an EMBL/GenBank/DDBJ whole genome shotgun (WGS) entry which is preliminary data.</text>
</comment>
<dbReference type="OrthoDB" id="27542at2"/>
<evidence type="ECO:0000256" key="7">
    <source>
        <dbReference type="ARBA" id="ARBA00023136"/>
    </source>
</evidence>
<evidence type="ECO:0000256" key="4">
    <source>
        <dbReference type="ARBA" id="ARBA00022519"/>
    </source>
</evidence>
<feature type="transmembrane region" description="Helical" evidence="8">
    <location>
        <begin position="454"/>
        <end position="476"/>
    </location>
</feature>
<dbReference type="EMBL" id="QZVS01000081">
    <property type="protein sequence ID" value="RJT88643.1"/>
    <property type="molecule type" value="Genomic_DNA"/>
</dbReference>
<reference evidence="11 13" key="1">
    <citation type="submission" date="2018-09" db="EMBL/GenBank/DDBJ databases">
        <title>Novel species of Cryobacterium.</title>
        <authorList>
            <person name="Liu Q."/>
            <person name="Xin Y.-H."/>
        </authorList>
    </citation>
    <scope>NUCLEOTIDE SEQUENCE [LARGE SCALE GENOMIC DNA]</scope>
    <source>
        <strain evidence="11 13">Hh39</strain>
    </source>
</reference>
<dbReference type="PROSITE" id="PS50928">
    <property type="entry name" value="ABC_TM1"/>
    <property type="match status" value="2"/>
</dbReference>
<feature type="transmembrane region" description="Helical" evidence="8">
    <location>
        <begin position="129"/>
        <end position="151"/>
    </location>
</feature>
<evidence type="ECO:0000259" key="10">
    <source>
        <dbReference type="PROSITE" id="PS50928"/>
    </source>
</evidence>
<dbReference type="InterPro" id="IPR035906">
    <property type="entry name" value="MetI-like_sf"/>
</dbReference>
<evidence type="ECO:0000313" key="13">
    <source>
        <dbReference type="Proteomes" id="UP000272015"/>
    </source>
</evidence>
<gene>
    <name evidence="12" type="ORF">D6T64_06825</name>
    <name evidence="11" type="ORF">D6T64_09790</name>
</gene>
<keyword evidence="3" id="KW-1003">Cell membrane</keyword>
<dbReference type="InterPro" id="IPR000515">
    <property type="entry name" value="MetI-like"/>
</dbReference>
<feature type="compositionally biased region" description="Low complexity" evidence="9">
    <location>
        <begin position="19"/>
        <end position="40"/>
    </location>
</feature>
<feature type="transmembrane region" description="Helical" evidence="8">
    <location>
        <begin position="419"/>
        <end position="442"/>
    </location>
</feature>
<comment type="similarity">
    <text evidence="8">Belongs to the binding-protein-dependent transport system permease family.</text>
</comment>
<dbReference type="CDD" id="cd06261">
    <property type="entry name" value="TM_PBP2"/>
    <property type="match status" value="2"/>
</dbReference>
<comment type="subcellular location">
    <subcellularLocation>
        <location evidence="1">Cell inner membrane</location>
        <topology evidence="1">Multi-pass membrane protein</topology>
    </subcellularLocation>
    <subcellularLocation>
        <location evidence="8">Cell membrane</location>
        <topology evidence="8">Multi-pass membrane protein</topology>
    </subcellularLocation>
</comment>